<dbReference type="SUPFAM" id="SSF48726">
    <property type="entry name" value="Immunoglobulin"/>
    <property type="match status" value="1"/>
</dbReference>
<feature type="chain" id="PRO_5043550688" description="Ig-like domain-containing protein" evidence="1">
    <location>
        <begin position="21"/>
        <end position="244"/>
    </location>
</feature>
<dbReference type="Gene3D" id="2.60.40.10">
    <property type="entry name" value="Immunoglobulins"/>
    <property type="match status" value="1"/>
</dbReference>
<dbReference type="InterPro" id="IPR036179">
    <property type="entry name" value="Ig-like_dom_sf"/>
</dbReference>
<dbReference type="PROSITE" id="PS50835">
    <property type="entry name" value="IG_LIKE"/>
    <property type="match status" value="1"/>
</dbReference>
<protein>
    <recommendedName>
        <fullName evidence="2">Ig-like domain-containing protein</fullName>
    </recommendedName>
</protein>
<dbReference type="EMBL" id="OZ035832">
    <property type="protein sequence ID" value="CAL1570901.1"/>
    <property type="molecule type" value="Genomic_DNA"/>
</dbReference>
<dbReference type="InterPro" id="IPR007110">
    <property type="entry name" value="Ig-like_dom"/>
</dbReference>
<dbReference type="Proteomes" id="UP001497482">
    <property type="component" value="Chromosome 10"/>
</dbReference>
<feature type="signal peptide" evidence="1">
    <location>
        <begin position="1"/>
        <end position="20"/>
    </location>
</feature>
<name>A0AAV2IZX4_KNICA</name>
<dbReference type="InterPro" id="IPR013783">
    <property type="entry name" value="Ig-like_fold"/>
</dbReference>
<evidence type="ECO:0000313" key="4">
    <source>
        <dbReference type="Proteomes" id="UP001497482"/>
    </source>
</evidence>
<keyword evidence="1" id="KW-0732">Signal</keyword>
<accession>A0AAV2IZX4</accession>
<evidence type="ECO:0000259" key="2">
    <source>
        <dbReference type="PROSITE" id="PS50835"/>
    </source>
</evidence>
<evidence type="ECO:0000313" key="3">
    <source>
        <dbReference type="EMBL" id="CAL1570901.1"/>
    </source>
</evidence>
<keyword evidence="4" id="KW-1185">Reference proteome</keyword>
<dbReference type="InterPro" id="IPR013106">
    <property type="entry name" value="Ig_V-set"/>
</dbReference>
<dbReference type="PROSITE" id="PS51257">
    <property type="entry name" value="PROKAR_LIPOPROTEIN"/>
    <property type="match status" value="1"/>
</dbReference>
<reference evidence="3 4" key="1">
    <citation type="submission" date="2024-04" db="EMBL/GenBank/DDBJ databases">
        <authorList>
            <person name="Waldvogel A.-M."/>
            <person name="Schoenle A."/>
        </authorList>
    </citation>
    <scope>NUCLEOTIDE SEQUENCE [LARGE SCALE GENOMIC DNA]</scope>
</reference>
<gene>
    <name evidence="3" type="ORF">KC01_LOCUS3108</name>
</gene>
<proteinExistence type="predicted"/>
<dbReference type="SMART" id="SM00409">
    <property type="entry name" value="IG"/>
    <property type="match status" value="1"/>
</dbReference>
<dbReference type="Pfam" id="PF07686">
    <property type="entry name" value="V-set"/>
    <property type="match status" value="1"/>
</dbReference>
<evidence type="ECO:0000256" key="1">
    <source>
        <dbReference type="SAM" id="SignalP"/>
    </source>
</evidence>
<organism evidence="3 4">
    <name type="scientific">Knipowitschia caucasica</name>
    <name type="common">Caucasian dwarf goby</name>
    <name type="synonym">Pomatoschistus caucasicus</name>
    <dbReference type="NCBI Taxonomy" id="637954"/>
    <lineage>
        <taxon>Eukaryota</taxon>
        <taxon>Metazoa</taxon>
        <taxon>Chordata</taxon>
        <taxon>Craniata</taxon>
        <taxon>Vertebrata</taxon>
        <taxon>Euteleostomi</taxon>
        <taxon>Actinopterygii</taxon>
        <taxon>Neopterygii</taxon>
        <taxon>Teleostei</taxon>
        <taxon>Neoteleostei</taxon>
        <taxon>Acanthomorphata</taxon>
        <taxon>Gobiaria</taxon>
        <taxon>Gobiiformes</taxon>
        <taxon>Gobioidei</taxon>
        <taxon>Gobiidae</taxon>
        <taxon>Gobiinae</taxon>
        <taxon>Knipowitschia</taxon>
    </lineage>
</organism>
<dbReference type="AlphaFoldDB" id="A0AAV2IZX4"/>
<feature type="domain" description="Ig-like" evidence="2">
    <location>
        <begin position="44"/>
        <end position="131"/>
    </location>
</feature>
<sequence>MMRNVSRCVVLFTLWFSCSSARDAIQIENHNQSCVTHHLSIVPGSSVLLPCNFTYNPHNVVSWIHVPTVSVVTITSGGQVKFGDPRFGRIHTFPNQGSRGNFSISISRVNFTDLGSYQCLMQDQCVQVELALKTVKEKRTTEENGYENQVDDELLNRLRQASLRKHHYVNQEELRTQQKTSSFEHRNQKLIVYNHLLHRNVLLPACPRLLVRAVRAVNDSLWFWISPFPLPFESFSSERIVHLI</sequence>
<dbReference type="InterPro" id="IPR003599">
    <property type="entry name" value="Ig_sub"/>
</dbReference>